<protein>
    <submittedName>
        <fullName evidence="2">Uncharacterized protein</fullName>
    </submittedName>
</protein>
<keyword evidence="3" id="KW-1185">Reference proteome</keyword>
<evidence type="ECO:0000313" key="3">
    <source>
        <dbReference type="Proteomes" id="UP000257039"/>
    </source>
</evidence>
<evidence type="ECO:0000313" key="1">
    <source>
        <dbReference type="EMBL" id="RDH41341.1"/>
    </source>
</evidence>
<dbReference type="Proteomes" id="UP000257039">
    <property type="component" value="Unassembled WGS sequence"/>
</dbReference>
<dbReference type="AlphaFoldDB" id="A0A4P9VIA8"/>
<dbReference type="EMBL" id="NDXW01000010">
    <property type="protein sequence ID" value="RDH41372.1"/>
    <property type="molecule type" value="Genomic_DNA"/>
</dbReference>
<name>A0A4P9VIA8_9GAMM</name>
<reference evidence="2 3" key="1">
    <citation type="submission" date="2017-04" db="EMBL/GenBank/DDBJ databases">
        <title>Draft genome sequence of Zooshikella ganghwensis VG4 isolated from Red Sea sediments.</title>
        <authorList>
            <person name="Rehman Z."/>
            <person name="Alam I."/>
            <person name="Kamau A."/>
            <person name="Bajic V."/>
            <person name="Leiknes T."/>
        </authorList>
    </citation>
    <scope>NUCLEOTIDE SEQUENCE [LARGE SCALE GENOMIC DNA]</scope>
    <source>
        <strain evidence="2 3">VG4</strain>
    </source>
</reference>
<comment type="caution">
    <text evidence="2">The sequence shown here is derived from an EMBL/GenBank/DDBJ whole genome shotgun (WGS) entry which is preliminary data.</text>
</comment>
<proteinExistence type="predicted"/>
<dbReference type="EMBL" id="NDXW01000010">
    <property type="protein sequence ID" value="RDH41341.1"/>
    <property type="molecule type" value="Genomic_DNA"/>
</dbReference>
<organism evidence="2 3">
    <name type="scientific">Zooshikella ganghwensis</name>
    <dbReference type="NCBI Taxonomy" id="202772"/>
    <lineage>
        <taxon>Bacteria</taxon>
        <taxon>Pseudomonadati</taxon>
        <taxon>Pseudomonadota</taxon>
        <taxon>Gammaproteobacteria</taxon>
        <taxon>Oceanospirillales</taxon>
        <taxon>Zooshikellaceae</taxon>
        <taxon>Zooshikella</taxon>
    </lineage>
</organism>
<evidence type="ECO:0000313" key="2">
    <source>
        <dbReference type="EMBL" id="RDH41372.1"/>
    </source>
</evidence>
<accession>A0A4P9VIA8</accession>
<gene>
    <name evidence="1" type="ORF">B9G39_29160</name>
    <name evidence="2" type="ORF">B9G39_29315</name>
</gene>
<sequence>MDQFGGKSPVSWINLVANPQSHGSIWWQIPSLMDQFGGKSPASWSNLVGNFKFRGSVWWQIPSSWINLVVKPVVHGAIW</sequence>